<feature type="non-terminal residue" evidence="1">
    <location>
        <position position="1"/>
    </location>
</feature>
<accession>A0A0K2UUS3</accession>
<reference evidence="1" key="1">
    <citation type="submission" date="2014-05" db="EMBL/GenBank/DDBJ databases">
        <authorList>
            <person name="Chronopoulou M."/>
        </authorList>
    </citation>
    <scope>NUCLEOTIDE SEQUENCE</scope>
    <source>
        <tissue evidence="1">Whole organism</tissue>
    </source>
</reference>
<proteinExistence type="predicted"/>
<organism evidence="1">
    <name type="scientific">Lepeophtheirus salmonis</name>
    <name type="common">Salmon louse</name>
    <name type="synonym">Caligus salmonis</name>
    <dbReference type="NCBI Taxonomy" id="72036"/>
    <lineage>
        <taxon>Eukaryota</taxon>
        <taxon>Metazoa</taxon>
        <taxon>Ecdysozoa</taxon>
        <taxon>Arthropoda</taxon>
        <taxon>Crustacea</taxon>
        <taxon>Multicrustacea</taxon>
        <taxon>Hexanauplia</taxon>
        <taxon>Copepoda</taxon>
        <taxon>Siphonostomatoida</taxon>
        <taxon>Caligidae</taxon>
        <taxon>Lepeophtheirus</taxon>
    </lineage>
</organism>
<dbReference type="EMBL" id="HACA01024618">
    <property type="protein sequence ID" value="CDW41979.1"/>
    <property type="molecule type" value="Transcribed_RNA"/>
</dbReference>
<sequence>GFPWLVLLSYRFCNRACSFSLPYCDHLRKGFITKICCYKRYEYLQDFLSNKTVWYDLLTPKR</sequence>
<protein>
    <submittedName>
        <fullName evidence="1">Uncharacterized protein</fullName>
    </submittedName>
</protein>
<evidence type="ECO:0000313" key="1">
    <source>
        <dbReference type="EMBL" id="CDW41979.1"/>
    </source>
</evidence>
<dbReference type="AlphaFoldDB" id="A0A0K2UUS3"/>
<name>A0A0K2UUS3_LEPSM</name>